<dbReference type="Proteomes" id="UP000194945">
    <property type="component" value="Unassembled WGS sequence"/>
</dbReference>
<dbReference type="GO" id="GO:0006260">
    <property type="term" value="P:DNA replication"/>
    <property type="evidence" value="ECO:0007669"/>
    <property type="project" value="InterPro"/>
</dbReference>
<gene>
    <name evidence="3" type="ORF">BK730_23855</name>
</gene>
<proteinExistence type="predicted"/>
<dbReference type="RefSeq" id="WP_086422997.1">
    <property type="nucleotide sequence ID" value="NZ_NFDE01000063.1"/>
</dbReference>
<evidence type="ECO:0000313" key="4">
    <source>
        <dbReference type="Proteomes" id="UP000194945"/>
    </source>
</evidence>
<dbReference type="InterPro" id="IPR011344">
    <property type="entry name" value="ssDNA-bd"/>
</dbReference>
<dbReference type="InterPro" id="IPR000424">
    <property type="entry name" value="Primosome_PriB/ssb"/>
</dbReference>
<keyword evidence="1 2" id="KW-0238">DNA-binding</keyword>
<evidence type="ECO:0000256" key="2">
    <source>
        <dbReference type="PIRNR" id="PIRNR002070"/>
    </source>
</evidence>
<dbReference type="InterPro" id="IPR012340">
    <property type="entry name" value="NA-bd_OB-fold"/>
</dbReference>
<sequence>MNKSIISGKIVKDIWYKNQVAKITLAVKKEKIKKNDAKDVDFIPVTVLGARADYVYNTLNKGDFVEVVGTINDGAYKDNNKEIKYGSYYVECEKIELIISATSNTNSKKDDNKIMDKDILLIGKEVNFKDDELPF</sequence>
<evidence type="ECO:0000256" key="1">
    <source>
        <dbReference type="ARBA" id="ARBA00023125"/>
    </source>
</evidence>
<dbReference type="GO" id="GO:0003697">
    <property type="term" value="F:single-stranded DNA binding"/>
    <property type="evidence" value="ECO:0007669"/>
    <property type="project" value="InterPro"/>
</dbReference>
<dbReference type="Pfam" id="PF00436">
    <property type="entry name" value="SSB"/>
    <property type="match status" value="1"/>
</dbReference>
<dbReference type="CDD" id="cd04496">
    <property type="entry name" value="SSB_OBF"/>
    <property type="match status" value="1"/>
</dbReference>
<dbReference type="AlphaFoldDB" id="A0A242YYM8"/>
<protein>
    <recommendedName>
        <fullName evidence="2">Single-stranded DNA-binding protein</fullName>
    </recommendedName>
</protein>
<dbReference type="PROSITE" id="PS50935">
    <property type="entry name" value="SSB"/>
    <property type="match status" value="1"/>
</dbReference>
<evidence type="ECO:0000313" key="3">
    <source>
        <dbReference type="EMBL" id="OTX84815.1"/>
    </source>
</evidence>
<accession>A0A242YYM8</accession>
<comment type="caution">
    <text evidence="3">The sequence shown here is derived from an EMBL/GenBank/DDBJ whole genome shotgun (WGS) entry which is preliminary data.</text>
</comment>
<dbReference type="EMBL" id="NFDE01000063">
    <property type="protein sequence ID" value="OTX84815.1"/>
    <property type="molecule type" value="Genomic_DNA"/>
</dbReference>
<organism evidence="3 4">
    <name type="scientific">Bacillus wiedmannii</name>
    <dbReference type="NCBI Taxonomy" id="1890302"/>
    <lineage>
        <taxon>Bacteria</taxon>
        <taxon>Bacillati</taxon>
        <taxon>Bacillota</taxon>
        <taxon>Bacilli</taxon>
        <taxon>Bacillales</taxon>
        <taxon>Bacillaceae</taxon>
        <taxon>Bacillus</taxon>
        <taxon>Bacillus cereus group</taxon>
    </lineage>
</organism>
<dbReference type="PIRSF" id="PIRSF002070">
    <property type="entry name" value="SSB"/>
    <property type="match status" value="1"/>
</dbReference>
<name>A0A242YYM8_9BACI</name>
<dbReference type="SUPFAM" id="SSF50249">
    <property type="entry name" value="Nucleic acid-binding proteins"/>
    <property type="match status" value="1"/>
</dbReference>
<dbReference type="Gene3D" id="2.40.50.140">
    <property type="entry name" value="Nucleic acid-binding proteins"/>
    <property type="match status" value="1"/>
</dbReference>
<reference evidence="3 4" key="1">
    <citation type="submission" date="2016-10" db="EMBL/GenBank/DDBJ databases">
        <title>Comparative genomics of Bacillus thuringiensis reveals a path to pathogens against multiple invertebrate hosts.</title>
        <authorList>
            <person name="Zheng J."/>
            <person name="Gao Q."/>
            <person name="Liu H."/>
            <person name="Peng D."/>
            <person name="Ruan L."/>
            <person name="Sun M."/>
        </authorList>
    </citation>
    <scope>NUCLEOTIDE SEQUENCE [LARGE SCALE GENOMIC DNA]</scope>
    <source>
        <strain evidence="3">BGSC 4BK1</strain>
    </source>
</reference>